<gene>
    <name evidence="4" type="ORF">TrRE_jg3506</name>
</gene>
<dbReference type="AlphaFoldDB" id="A0A9W6ZZY9"/>
<dbReference type="OrthoDB" id="1933717at2759"/>
<dbReference type="EMBL" id="BRXZ01002350">
    <property type="protein sequence ID" value="GMH60270.1"/>
    <property type="molecule type" value="Genomic_DNA"/>
</dbReference>
<evidence type="ECO:0000256" key="3">
    <source>
        <dbReference type="RuleBase" id="RU000363"/>
    </source>
</evidence>
<evidence type="ECO:0000256" key="1">
    <source>
        <dbReference type="ARBA" id="ARBA00006484"/>
    </source>
</evidence>
<keyword evidence="2" id="KW-0560">Oxidoreductase</keyword>
<dbReference type="InterPro" id="IPR020904">
    <property type="entry name" value="Sc_DH/Rdtase_CS"/>
</dbReference>
<dbReference type="PRINTS" id="PR00081">
    <property type="entry name" value="GDHRDH"/>
</dbReference>
<evidence type="ECO:0000313" key="4">
    <source>
        <dbReference type="EMBL" id="GMH60270.1"/>
    </source>
</evidence>
<dbReference type="InterPro" id="IPR036291">
    <property type="entry name" value="NAD(P)-bd_dom_sf"/>
</dbReference>
<name>A0A9W6ZZY9_9STRA</name>
<evidence type="ECO:0000313" key="5">
    <source>
        <dbReference type="Proteomes" id="UP001165082"/>
    </source>
</evidence>
<dbReference type="SUPFAM" id="SSF51735">
    <property type="entry name" value="NAD(P)-binding Rossmann-fold domains"/>
    <property type="match status" value="1"/>
</dbReference>
<dbReference type="PROSITE" id="PS00061">
    <property type="entry name" value="ADH_SHORT"/>
    <property type="match status" value="1"/>
</dbReference>
<reference evidence="4" key="1">
    <citation type="submission" date="2022-07" db="EMBL/GenBank/DDBJ databases">
        <title>Genome analysis of Parmales, a sister group of diatoms, reveals the evolutionary specialization of diatoms from phago-mixotrophs to photoautotrophs.</title>
        <authorList>
            <person name="Ban H."/>
            <person name="Sato S."/>
            <person name="Yoshikawa S."/>
            <person name="Kazumasa Y."/>
            <person name="Nakamura Y."/>
            <person name="Ichinomiya M."/>
            <person name="Saitoh K."/>
            <person name="Sato N."/>
            <person name="Blanc-Mathieu R."/>
            <person name="Endo H."/>
            <person name="Kuwata A."/>
            <person name="Ogata H."/>
        </authorList>
    </citation>
    <scope>NUCLEOTIDE SEQUENCE</scope>
</reference>
<dbReference type="Pfam" id="PF00106">
    <property type="entry name" value="adh_short"/>
    <property type="match status" value="1"/>
</dbReference>
<proteinExistence type="inferred from homology"/>
<dbReference type="PANTHER" id="PTHR42901:SF1">
    <property type="entry name" value="ALCOHOL DEHYDROGENASE"/>
    <property type="match status" value="1"/>
</dbReference>
<dbReference type="GO" id="GO:0016616">
    <property type="term" value="F:oxidoreductase activity, acting on the CH-OH group of donors, NAD or NADP as acceptor"/>
    <property type="evidence" value="ECO:0007669"/>
    <property type="project" value="UniProtKB-ARBA"/>
</dbReference>
<dbReference type="InterPro" id="IPR002347">
    <property type="entry name" value="SDR_fam"/>
</dbReference>
<dbReference type="FunFam" id="3.40.50.720:FF:000047">
    <property type="entry name" value="NADP-dependent L-serine/L-allo-threonine dehydrogenase"/>
    <property type="match status" value="1"/>
</dbReference>
<organism evidence="4 5">
    <name type="scientific">Triparma retinervis</name>
    <dbReference type="NCBI Taxonomy" id="2557542"/>
    <lineage>
        <taxon>Eukaryota</taxon>
        <taxon>Sar</taxon>
        <taxon>Stramenopiles</taxon>
        <taxon>Ochrophyta</taxon>
        <taxon>Bolidophyceae</taxon>
        <taxon>Parmales</taxon>
        <taxon>Triparmaceae</taxon>
        <taxon>Triparma</taxon>
    </lineage>
</organism>
<accession>A0A9W6ZZY9</accession>
<keyword evidence="5" id="KW-1185">Reference proteome</keyword>
<dbReference type="Gene3D" id="3.40.50.720">
    <property type="entry name" value="NAD(P)-binding Rossmann-like Domain"/>
    <property type="match status" value="1"/>
</dbReference>
<dbReference type="Proteomes" id="UP001165082">
    <property type="component" value="Unassembled WGS sequence"/>
</dbReference>
<dbReference type="PRINTS" id="PR00080">
    <property type="entry name" value="SDRFAMILY"/>
</dbReference>
<comment type="caution">
    <text evidence="4">The sequence shown here is derived from an EMBL/GenBank/DDBJ whole genome shotgun (WGS) entry which is preliminary data.</text>
</comment>
<protein>
    <submittedName>
        <fullName evidence="4">Uncharacterized protein</fullName>
    </submittedName>
</protein>
<evidence type="ECO:0000256" key="2">
    <source>
        <dbReference type="ARBA" id="ARBA00023002"/>
    </source>
</evidence>
<dbReference type="PANTHER" id="PTHR42901">
    <property type="entry name" value="ALCOHOL DEHYDROGENASE"/>
    <property type="match status" value="1"/>
</dbReference>
<comment type="similarity">
    <text evidence="1 3">Belongs to the short-chain dehydrogenases/reductases (SDR) family.</text>
</comment>
<sequence>MLRATPVALRSACVLVTGATAGIGKATATMYAKSATKDEPVSLIVTGRRANLLDELCADLKSFPHVKHAVPLAVDVSDKEKMFAAIEGLPEEVKNIDVLVNNAGLALGTAPIHEGNMDDWEMMVDVNCKGLLYATKAVLPGMVERGDGHIINIGSVAGNYNLPGGNVYCATKAFVNHLSTSMRADLIGKGVRVTSIEPGNTETEFSIVRFKGNAEAAKKVYEASSGPRVACTGEDIAKIIYFATDELPKHVNINNLEVMPERQGFGPFAFNRE</sequence>